<evidence type="ECO:0000259" key="6">
    <source>
        <dbReference type="SMART" id="SM01266"/>
    </source>
</evidence>
<evidence type="ECO:0000256" key="5">
    <source>
        <dbReference type="RuleBase" id="RU367021"/>
    </source>
</evidence>
<evidence type="ECO:0000256" key="3">
    <source>
        <dbReference type="ARBA" id="ARBA00022737"/>
    </source>
</evidence>
<dbReference type="Pfam" id="PF14602">
    <property type="entry name" value="Hexapep_2"/>
    <property type="match status" value="1"/>
</dbReference>
<evidence type="ECO:0000313" key="8">
    <source>
        <dbReference type="Proteomes" id="UP000051445"/>
    </source>
</evidence>
<dbReference type="OrthoDB" id="9812571at2"/>
<dbReference type="PROSITE" id="PS00101">
    <property type="entry name" value="HEXAPEP_TRANSFERASES"/>
    <property type="match status" value="1"/>
</dbReference>
<evidence type="ECO:0000256" key="4">
    <source>
        <dbReference type="ARBA" id="ARBA00023315"/>
    </source>
</evidence>
<evidence type="ECO:0000256" key="1">
    <source>
        <dbReference type="ARBA" id="ARBA00007274"/>
    </source>
</evidence>
<name>A0A0R1P5U5_9LACO</name>
<dbReference type="EC" id="2.3.1.-" evidence="5"/>
<dbReference type="InterPro" id="IPR024688">
    <property type="entry name" value="Mac_dom"/>
</dbReference>
<dbReference type="InterPro" id="IPR018357">
    <property type="entry name" value="Hexapep_transf_CS"/>
</dbReference>
<keyword evidence="8" id="KW-1185">Reference proteome</keyword>
<feature type="domain" description="Maltose/galactoside acetyltransferase" evidence="6">
    <location>
        <begin position="4"/>
        <end position="58"/>
    </location>
</feature>
<dbReference type="EMBL" id="AZER01000014">
    <property type="protein sequence ID" value="KRL27791.1"/>
    <property type="molecule type" value="Genomic_DNA"/>
</dbReference>
<reference evidence="7 8" key="1">
    <citation type="journal article" date="2015" name="Genome Announc.">
        <title>Expanding the biotechnology potential of lactobacilli through comparative genomics of 213 strains and associated genera.</title>
        <authorList>
            <person name="Sun Z."/>
            <person name="Harris H.M."/>
            <person name="McCann A."/>
            <person name="Guo C."/>
            <person name="Argimon S."/>
            <person name="Zhang W."/>
            <person name="Yang X."/>
            <person name="Jeffery I.B."/>
            <person name="Cooney J.C."/>
            <person name="Kagawa T.F."/>
            <person name="Liu W."/>
            <person name="Song Y."/>
            <person name="Salvetti E."/>
            <person name="Wrobel A."/>
            <person name="Rasinkangas P."/>
            <person name="Parkhill J."/>
            <person name="Rea M.C."/>
            <person name="O'Sullivan O."/>
            <person name="Ritari J."/>
            <person name="Douillard F.P."/>
            <person name="Paul Ross R."/>
            <person name="Yang R."/>
            <person name="Briner A.E."/>
            <person name="Felis G.E."/>
            <person name="de Vos W.M."/>
            <person name="Barrangou R."/>
            <person name="Klaenhammer T.R."/>
            <person name="Caufield P.W."/>
            <person name="Cui Y."/>
            <person name="Zhang H."/>
            <person name="O'Toole P.W."/>
        </authorList>
    </citation>
    <scope>NUCLEOTIDE SEQUENCE [LARGE SCALE GENOMIC DNA]</scope>
    <source>
        <strain evidence="7 8">DSM 13145</strain>
    </source>
</reference>
<dbReference type="PANTHER" id="PTHR43017">
    <property type="entry name" value="GALACTOSIDE O-ACETYLTRANSFERASE"/>
    <property type="match status" value="1"/>
</dbReference>
<comment type="similarity">
    <text evidence="1 5">Belongs to the transferase hexapeptide repeat family.</text>
</comment>
<keyword evidence="2 5" id="KW-0808">Transferase</keyword>
<evidence type="ECO:0000256" key="2">
    <source>
        <dbReference type="ARBA" id="ARBA00022679"/>
    </source>
</evidence>
<dbReference type="FunFam" id="2.160.10.10:FF:000025">
    <property type="entry name" value="Hexapeptide-repeat containing-acetyltransferase"/>
    <property type="match status" value="1"/>
</dbReference>
<keyword evidence="3" id="KW-0677">Repeat</keyword>
<dbReference type="Proteomes" id="UP000051445">
    <property type="component" value="Unassembled WGS sequence"/>
</dbReference>
<dbReference type="InterPro" id="IPR001451">
    <property type="entry name" value="Hexapep"/>
</dbReference>
<dbReference type="SMART" id="SM01266">
    <property type="entry name" value="Mac"/>
    <property type="match status" value="1"/>
</dbReference>
<comment type="caution">
    <text evidence="7">The sequence shown here is derived from an EMBL/GenBank/DDBJ whole genome shotgun (WGS) entry which is preliminary data.</text>
</comment>
<dbReference type="AlphaFoldDB" id="A0A0R1P5U5"/>
<dbReference type="GO" id="GO:0008870">
    <property type="term" value="F:galactoside O-acetyltransferase activity"/>
    <property type="evidence" value="ECO:0007669"/>
    <property type="project" value="TreeGrafter"/>
</dbReference>
<proteinExistence type="inferred from homology"/>
<dbReference type="InterPro" id="IPR039369">
    <property type="entry name" value="LacA-like"/>
</dbReference>
<accession>A0A0R1P5U5</accession>
<dbReference type="STRING" id="1423746.FD27_GL000532"/>
<dbReference type="CDD" id="cd03357">
    <property type="entry name" value="LbH_MAT_GAT"/>
    <property type="match status" value="1"/>
</dbReference>
<dbReference type="Pfam" id="PF12464">
    <property type="entry name" value="Mac"/>
    <property type="match status" value="1"/>
</dbReference>
<gene>
    <name evidence="7" type="ORF">FD27_GL000532</name>
</gene>
<organism evidence="7 8">
    <name type="scientific">Limosilactobacillus frumenti DSM 13145</name>
    <dbReference type="NCBI Taxonomy" id="1423746"/>
    <lineage>
        <taxon>Bacteria</taxon>
        <taxon>Bacillati</taxon>
        <taxon>Bacillota</taxon>
        <taxon>Bacilli</taxon>
        <taxon>Lactobacillales</taxon>
        <taxon>Lactobacillaceae</taxon>
        <taxon>Limosilactobacillus</taxon>
    </lineage>
</organism>
<dbReference type="InterPro" id="IPR011004">
    <property type="entry name" value="Trimer_LpxA-like_sf"/>
</dbReference>
<dbReference type="PANTHER" id="PTHR43017:SF1">
    <property type="entry name" value="ACETYLTRANSFERASE YJL218W-RELATED"/>
    <property type="match status" value="1"/>
</dbReference>
<evidence type="ECO:0000313" key="7">
    <source>
        <dbReference type="EMBL" id="KRL27791.1"/>
    </source>
</evidence>
<dbReference type="RefSeq" id="WP_057749759.1">
    <property type="nucleotide sequence ID" value="NZ_AZER01000014.1"/>
</dbReference>
<keyword evidence="4 5" id="KW-0012">Acyltransferase</keyword>
<dbReference type="PATRIC" id="fig|1423746.3.peg.541"/>
<dbReference type="Gene3D" id="2.160.10.10">
    <property type="entry name" value="Hexapeptide repeat proteins"/>
    <property type="match status" value="1"/>
</dbReference>
<protein>
    <recommendedName>
        <fullName evidence="5">Acetyltransferase</fullName>
        <ecNumber evidence="5">2.3.1.-</ecNumber>
    </recommendedName>
</protein>
<sequence length="211" mass="23488">MNNEQRIHSGQIYSPEDPQIMKKQTQAMLAMYKYNQTLPTESAKRQQLLKEMFAEVGKNCYIEPPFHANWGGHHIKLGDHVYANFNLTIADDTYVTIGSHTMIGPNVTMSSAAHPILPELRKKGYQYNLPIKIGQNCWLGAGVIILPGITIGDNAVIGAGAVVTHDIPANVVAMGVPARVARSISDHDRQYYDHNRPIDQSLLDKLDNSQR</sequence>
<dbReference type="SUPFAM" id="SSF51161">
    <property type="entry name" value="Trimeric LpxA-like enzymes"/>
    <property type="match status" value="1"/>
</dbReference>